<organism evidence="2">
    <name type="scientific">Flavobacterium sp. WC2416</name>
    <dbReference type="NCBI Taxonomy" id="3234141"/>
    <lineage>
        <taxon>Bacteria</taxon>
        <taxon>Pseudomonadati</taxon>
        <taxon>Bacteroidota</taxon>
        <taxon>Flavobacteriia</taxon>
        <taxon>Flavobacteriales</taxon>
        <taxon>Flavobacteriaceae</taxon>
        <taxon>Flavobacterium</taxon>
    </lineage>
</organism>
<sequence length="412" mass="45658">MKNKIALASLFMLFTINTFSQSISSSPYSMYGLGSLYDSDFGSISSIGSSGIALPSNRFINNLNPASLGYMYQNHFLFDVGGKSILSTYENSSKKESRNNFQFSHIALAFPVTSKSAVSVALQPYSSAAFKISNLLLPIENSADTYVLNASGSGGLNDFDLSYGYRIGKKIALGISTNFLFGNTIDNRDYTVSNSITTINKKSYYNGVRVSLGSQVQIDSTLSLGVNFKSPSQIKASKVQSVISYNNSITTTIETDANYDVDDYYLPLEIGVGLSKVFKNNLNFTIDYKKSLWNGTNQSDIYGNYLNQDKFAMGFSYSKTKSIRSYFDRIQYATGFNYDSGFLEIDNKRINNLSFSVGVSLPVENQTFSTLNVTYSYGQKGSISNGLIKENYHKISLNLSLDGIWFVKRKFE</sequence>
<name>A0AB39WGD8_9FLAO</name>
<keyword evidence="1" id="KW-0732">Signal</keyword>
<evidence type="ECO:0000256" key="1">
    <source>
        <dbReference type="SAM" id="SignalP"/>
    </source>
</evidence>
<feature type="chain" id="PRO_5044327776" evidence="1">
    <location>
        <begin position="21"/>
        <end position="412"/>
    </location>
</feature>
<proteinExistence type="predicted"/>
<dbReference type="EMBL" id="CP165626">
    <property type="protein sequence ID" value="XDU99658.1"/>
    <property type="molecule type" value="Genomic_DNA"/>
</dbReference>
<feature type="signal peptide" evidence="1">
    <location>
        <begin position="1"/>
        <end position="20"/>
    </location>
</feature>
<dbReference type="Gene3D" id="2.40.160.60">
    <property type="entry name" value="Outer membrane protein transport protein (OMPP1/FadL/TodX)"/>
    <property type="match status" value="1"/>
</dbReference>
<evidence type="ECO:0000313" key="2">
    <source>
        <dbReference type="EMBL" id="XDU99658.1"/>
    </source>
</evidence>
<dbReference type="SUPFAM" id="SSF56935">
    <property type="entry name" value="Porins"/>
    <property type="match status" value="1"/>
</dbReference>
<accession>A0AB39WGD8</accession>
<protein>
    <submittedName>
        <fullName evidence="2">Aromatic hydrocarbon degradation protein</fullName>
    </submittedName>
</protein>
<dbReference type="AlphaFoldDB" id="A0AB39WGD8"/>
<reference evidence="2" key="1">
    <citation type="submission" date="2024-07" db="EMBL/GenBank/DDBJ databases">
        <authorList>
            <person name="Biller S.J."/>
        </authorList>
    </citation>
    <scope>NUCLEOTIDE SEQUENCE</scope>
    <source>
        <strain evidence="2">WC2416</strain>
    </source>
</reference>
<gene>
    <name evidence="2" type="ORF">AB3G39_04645</name>
</gene>
<dbReference type="RefSeq" id="WP_369766121.1">
    <property type="nucleotide sequence ID" value="NZ_CP165626.1"/>
</dbReference>